<dbReference type="AlphaFoldDB" id="A0A6G8FLB1"/>
<evidence type="ECO:0000313" key="6">
    <source>
        <dbReference type="Proteomes" id="UP000501387"/>
    </source>
</evidence>
<keyword evidence="2" id="KW-1133">Transmembrane helix</keyword>
<name>A0A6G8FLB1_9MICO</name>
<feature type="domain" description="SpaA-like prealbumin fold" evidence="3">
    <location>
        <begin position="404"/>
        <end position="518"/>
    </location>
</feature>
<dbReference type="RefSeq" id="WP_166325246.1">
    <property type="nucleotide sequence ID" value="NZ_CP049934.1"/>
</dbReference>
<feature type="compositionally biased region" description="Pro residues" evidence="1">
    <location>
        <begin position="653"/>
        <end position="668"/>
    </location>
</feature>
<evidence type="ECO:0000259" key="4">
    <source>
        <dbReference type="Pfam" id="PF20597"/>
    </source>
</evidence>
<feature type="region of interest" description="Disordered" evidence="1">
    <location>
        <begin position="632"/>
        <end position="685"/>
    </location>
</feature>
<dbReference type="NCBIfam" id="TIGR04215">
    <property type="entry name" value="choice_anch_A"/>
    <property type="match status" value="1"/>
</dbReference>
<keyword evidence="6" id="KW-1185">Reference proteome</keyword>
<dbReference type="KEGG" id="lins:G7067_13155"/>
<feature type="domain" description="Choice-of-anchor A" evidence="4">
    <location>
        <begin position="2"/>
        <end position="233"/>
    </location>
</feature>
<dbReference type="EMBL" id="CP049934">
    <property type="protein sequence ID" value="QIM17141.1"/>
    <property type="molecule type" value="Genomic_DNA"/>
</dbReference>
<evidence type="ECO:0000256" key="2">
    <source>
        <dbReference type="SAM" id="Phobius"/>
    </source>
</evidence>
<sequence>MNVFAGGNIDVAGSAAEMEGKVVTLGNFTQNKGPEFSYRGYNVGLVGKGSQVRPPDGTDFLTIGGKFSIAEGNTIWTNPGRIRYAEAGDIQGNVDSPSVQDPAAASEYRGVVPGLTARSSCLATKPVTGRVDYVGQMVHLVGDGTSMTQIFEVPGSIPDSGLNPLAGVDFEGIPDDATIIVNMLGTEPQIITNGGTIDDWSDWNQHRSHLLWNFPNAQSIALRGFQQFQGSVLIGNPASTAQVSVPGVAGRFFTAGSILHVSEPGFGGTGGELHSYPFLGEIPTCASDTPPDDPNTNITINKTWVVDGESYVDGEQPYGLSATPKLNGESVAWGSKQTGKTAGDSVTIGETTAGVPSVCTIDSSQVTSLNGAAVAQNLPYTLTLDEGDNTVNVTNTVSCKPRIKMVKRVVGGTRVPSDWNLVATPQKEALPLAGAVADPQEIEEEPPAPEAQPAPETQSVPGSANGSYIYVKPGKKYDLSETGPDDYYLNSLQCNVGEDGAYVDVAEVEIKPLSDITCVFENTVTETPIPPLRIADSQLTLVKVVDNGQTKKTFGPKDWTLHAVGDSDELSGVSGSDDVTQVFVDAGTYKLSETGPAGYKASDWKCEGATSFTATSVTVKKGDNAVCTVTNTAIPDGVTPKDPKKKGPSTKLPNPPTPGPQNPGPQNPGPNGNQLANTGSEPLTSPAILGVGLLAAGAVVAGSVGAARLRVNRRR</sequence>
<dbReference type="Pfam" id="PF19403">
    <property type="entry name" value="SpaA_2"/>
    <property type="match status" value="2"/>
</dbReference>
<keyword evidence="2" id="KW-0472">Membrane</keyword>
<dbReference type="InterPro" id="IPR026588">
    <property type="entry name" value="Choice_anch_A"/>
</dbReference>
<proteinExistence type="predicted"/>
<accession>A0A6G8FLB1</accession>
<feature type="transmembrane region" description="Helical" evidence="2">
    <location>
        <begin position="687"/>
        <end position="709"/>
    </location>
</feature>
<dbReference type="Pfam" id="PF20597">
    <property type="entry name" value="pAdhesive_15"/>
    <property type="match status" value="1"/>
</dbReference>
<feature type="region of interest" description="Disordered" evidence="1">
    <location>
        <begin position="438"/>
        <end position="465"/>
    </location>
</feature>
<reference evidence="5 6" key="1">
    <citation type="submission" date="2020-03" db="EMBL/GenBank/DDBJ databases">
        <title>Leucobacter sp. nov., isolated from beetles.</title>
        <authorList>
            <person name="Hyun D.-W."/>
            <person name="Bae J.-W."/>
        </authorList>
    </citation>
    <scope>NUCLEOTIDE SEQUENCE [LARGE SCALE GENOMIC DNA]</scope>
    <source>
        <strain evidence="5 6">HDW9B</strain>
    </source>
</reference>
<dbReference type="InterPro" id="IPR045826">
    <property type="entry name" value="SpaA_PFL_dom_2"/>
</dbReference>
<keyword evidence="2" id="KW-0812">Transmembrane</keyword>
<organism evidence="5 6">
    <name type="scientific">Leucobacter insecticola</name>
    <dbReference type="NCBI Taxonomy" id="2714934"/>
    <lineage>
        <taxon>Bacteria</taxon>
        <taxon>Bacillati</taxon>
        <taxon>Actinomycetota</taxon>
        <taxon>Actinomycetes</taxon>
        <taxon>Micrococcales</taxon>
        <taxon>Microbacteriaceae</taxon>
        <taxon>Leucobacter</taxon>
    </lineage>
</organism>
<feature type="domain" description="SpaA-like prealbumin fold" evidence="3">
    <location>
        <begin position="537"/>
        <end position="629"/>
    </location>
</feature>
<evidence type="ECO:0000313" key="5">
    <source>
        <dbReference type="EMBL" id="QIM17141.1"/>
    </source>
</evidence>
<dbReference type="Proteomes" id="UP000501387">
    <property type="component" value="Chromosome"/>
</dbReference>
<evidence type="ECO:0000259" key="3">
    <source>
        <dbReference type="Pfam" id="PF19403"/>
    </source>
</evidence>
<protein>
    <submittedName>
        <fullName evidence="5">Choice-of-anchor A family protein</fullName>
    </submittedName>
</protein>
<gene>
    <name evidence="5" type="ORF">G7067_13155</name>
</gene>
<evidence type="ECO:0000256" key="1">
    <source>
        <dbReference type="SAM" id="MobiDB-lite"/>
    </source>
</evidence>